<evidence type="ECO:0000256" key="5">
    <source>
        <dbReference type="ARBA" id="ARBA00023242"/>
    </source>
</evidence>
<proteinExistence type="predicted"/>
<dbReference type="CDD" id="cd00120">
    <property type="entry name" value="MADS"/>
    <property type="match status" value="1"/>
</dbReference>
<dbReference type="Proteomes" id="UP001515500">
    <property type="component" value="Chromosome 5"/>
</dbReference>
<dbReference type="InterPro" id="IPR002100">
    <property type="entry name" value="TF_MADSbox"/>
</dbReference>
<accession>A0AB40BG88</accession>
<evidence type="ECO:0000256" key="1">
    <source>
        <dbReference type="ARBA" id="ARBA00004123"/>
    </source>
</evidence>
<dbReference type="SMART" id="SM00432">
    <property type="entry name" value="MADS"/>
    <property type="match status" value="1"/>
</dbReference>
<dbReference type="RefSeq" id="XP_039126420.1">
    <property type="nucleotide sequence ID" value="XM_039270486.1"/>
</dbReference>
<evidence type="ECO:0000256" key="4">
    <source>
        <dbReference type="ARBA" id="ARBA00023163"/>
    </source>
</evidence>
<reference evidence="8" key="1">
    <citation type="submission" date="2025-08" db="UniProtKB">
        <authorList>
            <consortium name="RefSeq"/>
        </authorList>
    </citation>
    <scope>IDENTIFICATION</scope>
</reference>
<keyword evidence="5" id="KW-0539">Nucleus</keyword>
<organism evidence="7 8">
    <name type="scientific">Dioscorea cayennensis subsp. rotundata</name>
    <name type="common">White Guinea yam</name>
    <name type="synonym">Dioscorea rotundata</name>
    <dbReference type="NCBI Taxonomy" id="55577"/>
    <lineage>
        <taxon>Eukaryota</taxon>
        <taxon>Viridiplantae</taxon>
        <taxon>Streptophyta</taxon>
        <taxon>Embryophyta</taxon>
        <taxon>Tracheophyta</taxon>
        <taxon>Spermatophyta</taxon>
        <taxon>Magnoliopsida</taxon>
        <taxon>Liliopsida</taxon>
        <taxon>Dioscoreales</taxon>
        <taxon>Dioscoreaceae</taxon>
        <taxon>Dioscorea</taxon>
    </lineage>
</organism>
<sequence length="149" mass="16990">MGRAKLPLKLIQDKKQRSITFRKRFESVKKKAFELSILCDVPVIFMFIGLDGQMHVWPEDRNMVLGIADRLQQLKKKDRRRLCEDSLSECLPGKINATEADLHQEIPMPLPQPLMSASSDIFGEPYLQFDDFFGGNLAFGEGCSSSYFS</sequence>
<evidence type="ECO:0000256" key="3">
    <source>
        <dbReference type="ARBA" id="ARBA00023125"/>
    </source>
</evidence>
<keyword evidence="2" id="KW-0805">Transcription regulation</keyword>
<evidence type="ECO:0000256" key="2">
    <source>
        <dbReference type="ARBA" id="ARBA00023015"/>
    </source>
</evidence>
<dbReference type="GeneID" id="120262386"/>
<evidence type="ECO:0000259" key="6">
    <source>
        <dbReference type="PROSITE" id="PS50066"/>
    </source>
</evidence>
<feature type="domain" description="MADS-box" evidence="6">
    <location>
        <begin position="1"/>
        <end position="61"/>
    </location>
</feature>
<dbReference type="PROSITE" id="PS50066">
    <property type="entry name" value="MADS_BOX_2"/>
    <property type="match status" value="1"/>
</dbReference>
<dbReference type="AlphaFoldDB" id="A0AB40BG88"/>
<evidence type="ECO:0000313" key="7">
    <source>
        <dbReference type="Proteomes" id="UP001515500"/>
    </source>
</evidence>
<name>A0AB40BG88_DIOCR</name>
<dbReference type="GO" id="GO:0046983">
    <property type="term" value="F:protein dimerization activity"/>
    <property type="evidence" value="ECO:0007669"/>
    <property type="project" value="InterPro"/>
</dbReference>
<dbReference type="GO" id="GO:0005634">
    <property type="term" value="C:nucleus"/>
    <property type="evidence" value="ECO:0007669"/>
    <property type="project" value="UniProtKB-SubCell"/>
</dbReference>
<comment type="subcellular location">
    <subcellularLocation>
        <location evidence="1">Nucleus</location>
    </subcellularLocation>
</comment>
<keyword evidence="4" id="KW-0804">Transcription</keyword>
<dbReference type="PRINTS" id="PR00404">
    <property type="entry name" value="MADSDOMAIN"/>
</dbReference>
<protein>
    <submittedName>
        <fullName evidence="8">MADS-box transcription factor 5-like</fullName>
    </submittedName>
</protein>
<dbReference type="SUPFAM" id="SSF55455">
    <property type="entry name" value="SRF-like"/>
    <property type="match status" value="1"/>
</dbReference>
<keyword evidence="7" id="KW-1185">Reference proteome</keyword>
<keyword evidence="3" id="KW-0238">DNA-binding</keyword>
<dbReference type="Gene3D" id="3.40.1810.10">
    <property type="entry name" value="Transcription factor, MADS-box"/>
    <property type="match status" value="1"/>
</dbReference>
<dbReference type="Pfam" id="PF00319">
    <property type="entry name" value="SRF-TF"/>
    <property type="match status" value="1"/>
</dbReference>
<evidence type="ECO:0000313" key="8">
    <source>
        <dbReference type="RefSeq" id="XP_039126420.1"/>
    </source>
</evidence>
<gene>
    <name evidence="8" type="primary">LOC120262386</name>
</gene>
<dbReference type="GO" id="GO:0003677">
    <property type="term" value="F:DNA binding"/>
    <property type="evidence" value="ECO:0007669"/>
    <property type="project" value="UniProtKB-KW"/>
</dbReference>
<dbReference type="InterPro" id="IPR036879">
    <property type="entry name" value="TF_MADSbox_sf"/>
</dbReference>